<feature type="domain" description="Blue (type 1) copper" evidence="6">
    <location>
        <begin position="59"/>
        <end position="160"/>
    </location>
</feature>
<evidence type="ECO:0000256" key="5">
    <source>
        <dbReference type="SAM" id="SignalP"/>
    </source>
</evidence>
<dbReference type="InterPro" id="IPR050845">
    <property type="entry name" value="Cu-binding_ET"/>
</dbReference>
<dbReference type="PANTHER" id="PTHR38439:SF3">
    <property type="entry name" value="COPPER-RESISTANT CUPROPROTEIN COPI"/>
    <property type="match status" value="1"/>
</dbReference>
<dbReference type="InterPro" id="IPR033138">
    <property type="entry name" value="Cu_oxidase_CS"/>
</dbReference>
<evidence type="ECO:0000259" key="6">
    <source>
        <dbReference type="Pfam" id="PF00127"/>
    </source>
</evidence>
<protein>
    <submittedName>
        <fullName evidence="7">Blue (Type 1) copper domain protein</fullName>
    </submittedName>
</protein>
<feature type="chain" id="PRO_5002957300" evidence="5">
    <location>
        <begin position="22"/>
        <end position="165"/>
    </location>
</feature>
<dbReference type="Gene3D" id="2.60.40.420">
    <property type="entry name" value="Cupredoxins - blue copper proteins"/>
    <property type="match status" value="1"/>
</dbReference>
<dbReference type="InterPro" id="IPR008972">
    <property type="entry name" value="Cupredoxin"/>
</dbReference>
<keyword evidence="3" id="KW-0574">Periplasm</keyword>
<dbReference type="GO" id="GO:0042597">
    <property type="term" value="C:periplasmic space"/>
    <property type="evidence" value="ECO:0007669"/>
    <property type="project" value="UniProtKB-SubCell"/>
</dbReference>
<dbReference type="PATRIC" id="fig|573060.9.peg.50"/>
<dbReference type="OrthoDB" id="9816061at2"/>
<dbReference type="Pfam" id="PF00127">
    <property type="entry name" value="Copper-bind"/>
    <property type="match status" value="1"/>
</dbReference>
<organism evidence="7 8">
    <name type="scientific">Acidovorax delafieldii 2AN</name>
    <dbReference type="NCBI Taxonomy" id="573060"/>
    <lineage>
        <taxon>Bacteria</taxon>
        <taxon>Pseudomonadati</taxon>
        <taxon>Pseudomonadota</taxon>
        <taxon>Betaproteobacteria</taxon>
        <taxon>Burkholderiales</taxon>
        <taxon>Comamonadaceae</taxon>
        <taxon>Acidovorax</taxon>
    </lineage>
</organism>
<evidence type="ECO:0000313" key="7">
    <source>
        <dbReference type="EMBL" id="EER57582.1"/>
    </source>
</evidence>
<dbReference type="CDD" id="cd04211">
    <property type="entry name" value="Cupredoxin_like_2"/>
    <property type="match status" value="1"/>
</dbReference>
<reference evidence="7 8" key="1">
    <citation type="submission" date="2009-05" db="EMBL/GenBank/DDBJ databases">
        <title>The draft genome of Acidovorax delafieldii 2AN.</title>
        <authorList>
            <consortium name="US DOE Joint Genome Institute (JGI-PGF)"/>
            <person name="Lucas S."/>
            <person name="Copeland A."/>
            <person name="Lapidus A."/>
            <person name="Glavina del Rio T."/>
            <person name="Tice H."/>
            <person name="Bruce D."/>
            <person name="Goodwin L."/>
            <person name="Pitluck S."/>
            <person name="Larimer F."/>
            <person name="Land M.L."/>
            <person name="Hauser L."/>
            <person name="Shelobolina E.S."/>
            <person name="Picardal F."/>
            <person name="Roden E."/>
            <person name="Emerson D."/>
        </authorList>
    </citation>
    <scope>NUCLEOTIDE SEQUENCE [LARGE SCALE GENOMIC DNA]</scope>
    <source>
        <strain evidence="7 8">2AN</strain>
    </source>
</reference>
<comment type="caution">
    <text evidence="7">The sequence shown here is derived from an EMBL/GenBank/DDBJ whole genome shotgun (WGS) entry which is preliminary data.</text>
</comment>
<keyword evidence="5" id="KW-0732">Signal</keyword>
<dbReference type="Proteomes" id="UP000003856">
    <property type="component" value="Unassembled WGS sequence"/>
</dbReference>
<feature type="signal peptide" evidence="5">
    <location>
        <begin position="1"/>
        <end position="21"/>
    </location>
</feature>
<sequence>MKTIKFIAACALLAIASASFGHENMAHHGAHAPVAREQKDWGIAGDPAAVRRTIVLRMSDDMRFSPNQIEVQEGDTVRLRADNRGRMLHEIVLGTRAELAQHAQMMQKFPDMEHDEPSMVHVRAGRRGDIVWHFNRPGTFDFACLIPGHFEAGMTGTITVRPRNR</sequence>
<dbReference type="EMBL" id="ACQT01000598">
    <property type="protein sequence ID" value="EER57582.1"/>
    <property type="molecule type" value="Genomic_DNA"/>
</dbReference>
<dbReference type="GO" id="GO:0005507">
    <property type="term" value="F:copper ion binding"/>
    <property type="evidence" value="ECO:0007669"/>
    <property type="project" value="InterPro"/>
</dbReference>
<keyword evidence="4" id="KW-0186">Copper</keyword>
<dbReference type="PANTHER" id="PTHR38439">
    <property type="entry name" value="AURACYANIN-B"/>
    <property type="match status" value="1"/>
</dbReference>
<evidence type="ECO:0000256" key="1">
    <source>
        <dbReference type="ARBA" id="ARBA00004418"/>
    </source>
</evidence>
<gene>
    <name evidence="7" type="ORF">AcdelDRAFT_4845</name>
</gene>
<name>C5TD64_ACIDE</name>
<dbReference type="InterPro" id="IPR000923">
    <property type="entry name" value="BlueCu_1"/>
</dbReference>
<evidence type="ECO:0000256" key="3">
    <source>
        <dbReference type="ARBA" id="ARBA00022764"/>
    </source>
</evidence>
<evidence type="ECO:0000313" key="8">
    <source>
        <dbReference type="Proteomes" id="UP000003856"/>
    </source>
</evidence>
<keyword evidence="2" id="KW-0479">Metal-binding</keyword>
<evidence type="ECO:0000256" key="2">
    <source>
        <dbReference type="ARBA" id="ARBA00022723"/>
    </source>
</evidence>
<dbReference type="SUPFAM" id="SSF49503">
    <property type="entry name" value="Cupredoxins"/>
    <property type="match status" value="1"/>
</dbReference>
<dbReference type="AlphaFoldDB" id="C5TD64"/>
<accession>C5TD64</accession>
<comment type="subcellular location">
    <subcellularLocation>
        <location evidence="1">Periplasm</location>
    </subcellularLocation>
</comment>
<dbReference type="PROSITE" id="PS00079">
    <property type="entry name" value="MULTICOPPER_OXIDASE1"/>
    <property type="match status" value="1"/>
</dbReference>
<proteinExistence type="predicted"/>
<keyword evidence="8" id="KW-1185">Reference proteome</keyword>
<dbReference type="GO" id="GO:0009055">
    <property type="term" value="F:electron transfer activity"/>
    <property type="evidence" value="ECO:0007669"/>
    <property type="project" value="InterPro"/>
</dbReference>
<evidence type="ECO:0000256" key="4">
    <source>
        <dbReference type="ARBA" id="ARBA00023008"/>
    </source>
</evidence>
<dbReference type="RefSeq" id="WP_005801855.1">
    <property type="nucleotide sequence ID" value="NZ_ACQT01000598.1"/>
</dbReference>